<keyword evidence="18" id="KW-1185">Reference proteome</keyword>
<dbReference type="SMART" id="SM00388">
    <property type="entry name" value="HisKA"/>
    <property type="match status" value="1"/>
</dbReference>
<keyword evidence="12" id="KW-0472">Membrane</keyword>
<evidence type="ECO:0000256" key="12">
    <source>
        <dbReference type="ARBA" id="ARBA00023136"/>
    </source>
</evidence>
<keyword evidence="9" id="KW-0067">ATP-binding</keyword>
<protein>
    <recommendedName>
        <fullName evidence="3">histidine kinase</fullName>
        <ecNumber evidence="3">2.7.13.3</ecNumber>
    </recommendedName>
</protein>
<comment type="catalytic activity">
    <reaction evidence="1">
        <text>ATP + protein L-histidine = ADP + protein N-phospho-L-histidine.</text>
        <dbReference type="EC" id="2.7.13.3"/>
    </reaction>
</comment>
<evidence type="ECO:0000256" key="2">
    <source>
        <dbReference type="ARBA" id="ARBA00004141"/>
    </source>
</evidence>
<keyword evidence="6" id="KW-0812">Transmembrane</keyword>
<evidence type="ECO:0000256" key="7">
    <source>
        <dbReference type="ARBA" id="ARBA00022741"/>
    </source>
</evidence>
<evidence type="ECO:0000256" key="4">
    <source>
        <dbReference type="ARBA" id="ARBA00022553"/>
    </source>
</evidence>
<feature type="coiled-coil region" evidence="13">
    <location>
        <begin position="134"/>
        <end position="187"/>
    </location>
</feature>
<evidence type="ECO:0000259" key="14">
    <source>
        <dbReference type="PROSITE" id="PS50109"/>
    </source>
</evidence>
<proteinExistence type="predicted"/>
<dbReference type="STRING" id="452084.AR438_07530"/>
<evidence type="ECO:0000256" key="5">
    <source>
        <dbReference type="ARBA" id="ARBA00022679"/>
    </source>
</evidence>
<comment type="caution">
    <text evidence="17">The sequence shown here is derived from an EMBL/GenBank/DDBJ whole genome shotgun (WGS) entry which is preliminary data.</text>
</comment>
<dbReference type="SUPFAM" id="SSF47384">
    <property type="entry name" value="Homodimeric domain of signal transducing histidine kinase"/>
    <property type="match status" value="1"/>
</dbReference>
<evidence type="ECO:0000256" key="9">
    <source>
        <dbReference type="ARBA" id="ARBA00022840"/>
    </source>
</evidence>
<dbReference type="GO" id="GO:0016020">
    <property type="term" value="C:membrane"/>
    <property type="evidence" value="ECO:0007669"/>
    <property type="project" value="UniProtKB-SubCell"/>
</dbReference>
<dbReference type="CDD" id="cd00082">
    <property type="entry name" value="HisKA"/>
    <property type="match status" value="1"/>
</dbReference>
<evidence type="ECO:0000313" key="18">
    <source>
        <dbReference type="Proteomes" id="UP000051682"/>
    </source>
</evidence>
<keyword evidence="11" id="KW-0902">Two-component regulatory system</keyword>
<dbReference type="Gene3D" id="3.30.450.20">
    <property type="entry name" value="PAS domain"/>
    <property type="match status" value="3"/>
</dbReference>
<dbReference type="EC" id="2.7.13.3" evidence="3"/>
<dbReference type="InterPro" id="IPR003661">
    <property type="entry name" value="HisK_dim/P_dom"/>
</dbReference>
<dbReference type="PANTHER" id="PTHR42878">
    <property type="entry name" value="TWO-COMPONENT HISTIDINE KINASE"/>
    <property type="match status" value="1"/>
</dbReference>
<dbReference type="RefSeq" id="WP_056013852.1">
    <property type="nucleotide sequence ID" value="NZ_LLYZ01000005.1"/>
</dbReference>
<evidence type="ECO:0000256" key="10">
    <source>
        <dbReference type="ARBA" id="ARBA00022989"/>
    </source>
</evidence>
<feature type="domain" description="Histidine kinase" evidence="14">
    <location>
        <begin position="529"/>
        <end position="742"/>
    </location>
</feature>
<dbReference type="Gene3D" id="3.30.565.10">
    <property type="entry name" value="Histidine kinase-like ATPase, C-terminal domain"/>
    <property type="match status" value="1"/>
</dbReference>
<organism evidence="17 18">
    <name type="scientific">Chryseobacterium aquaticum</name>
    <dbReference type="NCBI Taxonomy" id="452084"/>
    <lineage>
        <taxon>Bacteria</taxon>
        <taxon>Pseudomonadati</taxon>
        <taxon>Bacteroidota</taxon>
        <taxon>Flavobacteriia</taxon>
        <taxon>Flavobacteriales</taxon>
        <taxon>Weeksellaceae</taxon>
        <taxon>Chryseobacterium group</taxon>
        <taxon>Chryseobacterium</taxon>
    </lineage>
</organism>
<gene>
    <name evidence="17" type="ORF">AR438_07530</name>
</gene>
<dbReference type="Pfam" id="PF02518">
    <property type="entry name" value="HATPase_c"/>
    <property type="match status" value="1"/>
</dbReference>
<dbReference type="EMBL" id="LLYZ01000005">
    <property type="protein sequence ID" value="KQK25454.1"/>
    <property type="molecule type" value="Genomic_DNA"/>
</dbReference>
<dbReference type="Gene3D" id="1.10.287.130">
    <property type="match status" value="1"/>
</dbReference>
<evidence type="ECO:0000256" key="6">
    <source>
        <dbReference type="ARBA" id="ARBA00022692"/>
    </source>
</evidence>
<feature type="coiled-coil region" evidence="13">
    <location>
        <begin position="216"/>
        <end position="246"/>
    </location>
</feature>
<comment type="subcellular location">
    <subcellularLocation>
        <location evidence="2">Membrane</location>
        <topology evidence="2">Multi-pass membrane protein</topology>
    </subcellularLocation>
</comment>
<evidence type="ECO:0000259" key="15">
    <source>
        <dbReference type="PROSITE" id="PS50112"/>
    </source>
</evidence>
<dbReference type="SUPFAM" id="SSF55785">
    <property type="entry name" value="PYP-like sensor domain (PAS domain)"/>
    <property type="match status" value="3"/>
</dbReference>
<dbReference type="Pfam" id="PF13188">
    <property type="entry name" value="PAS_8"/>
    <property type="match status" value="1"/>
</dbReference>
<evidence type="ECO:0000259" key="16">
    <source>
        <dbReference type="PROSITE" id="PS50113"/>
    </source>
</evidence>
<evidence type="ECO:0000256" key="8">
    <source>
        <dbReference type="ARBA" id="ARBA00022777"/>
    </source>
</evidence>
<dbReference type="InterPro" id="IPR035965">
    <property type="entry name" value="PAS-like_dom_sf"/>
</dbReference>
<keyword evidence="10" id="KW-1133">Transmembrane helix</keyword>
<keyword evidence="7" id="KW-0547">Nucleotide-binding</keyword>
<dbReference type="GO" id="GO:0000155">
    <property type="term" value="F:phosphorelay sensor kinase activity"/>
    <property type="evidence" value="ECO:0007669"/>
    <property type="project" value="InterPro"/>
</dbReference>
<dbReference type="FunFam" id="3.30.565.10:FF:000006">
    <property type="entry name" value="Sensor histidine kinase WalK"/>
    <property type="match status" value="1"/>
</dbReference>
<dbReference type="SMART" id="SM00091">
    <property type="entry name" value="PAS"/>
    <property type="match status" value="3"/>
</dbReference>
<dbReference type="InterPro" id="IPR004358">
    <property type="entry name" value="Sig_transdc_His_kin-like_C"/>
</dbReference>
<name>A0A0Q3P711_9FLAO</name>
<dbReference type="AlphaFoldDB" id="A0A0Q3P711"/>
<keyword evidence="13" id="KW-0175">Coiled coil</keyword>
<dbReference type="PROSITE" id="PS50113">
    <property type="entry name" value="PAC"/>
    <property type="match status" value="1"/>
</dbReference>
<dbReference type="Proteomes" id="UP000051682">
    <property type="component" value="Unassembled WGS sequence"/>
</dbReference>
<dbReference type="InterPro" id="IPR013767">
    <property type="entry name" value="PAS_fold"/>
</dbReference>
<dbReference type="GO" id="GO:0006355">
    <property type="term" value="P:regulation of DNA-templated transcription"/>
    <property type="evidence" value="ECO:0007669"/>
    <property type="project" value="InterPro"/>
</dbReference>
<feature type="domain" description="PAC" evidence="16">
    <location>
        <begin position="473"/>
        <end position="525"/>
    </location>
</feature>
<dbReference type="InterPro" id="IPR000014">
    <property type="entry name" value="PAS"/>
</dbReference>
<dbReference type="GO" id="GO:0005524">
    <property type="term" value="F:ATP binding"/>
    <property type="evidence" value="ECO:0007669"/>
    <property type="project" value="UniProtKB-KW"/>
</dbReference>
<dbReference type="InterPro" id="IPR050351">
    <property type="entry name" value="BphY/WalK/GraS-like"/>
</dbReference>
<evidence type="ECO:0000256" key="11">
    <source>
        <dbReference type="ARBA" id="ARBA00023012"/>
    </source>
</evidence>
<sequence>MTNFFSSLGTEGLLDILKQSSDGTAIYTGIDLTIQFANNAMLKLWGKDESLLGKKLEDAVPELKKQPFTDILKKIWFTGETYEARNTATKLEIDGIFIISYFDFTYKPIFKGGTIYCILHTATDVSERVKALELVRKKEDNEQLINENLKAANEELHTLNEEFQKTNEELAAMNEEYEITNEQLGEAHQLIETFNQELKKENTDLLSDNEGFKDYISDLNISKKSLEQHNKELRELNDTIILLNTKISDSETSFINLIAQAPVAMLLVKGNNFIITMINKPMLELLGKDKGIIGKPLFDELPELDGQQAAEMLVRTFNEGIAHSEISNPIMLNRNGNLEQGFFNFNYTPFIENGKVTGVINMAVDVSPQVLAIQERDKTIAEKIELEEVLRKSEERLQGILETMAEGVGVIDANGQMVYANPMAQHILGLSESHIKDRTYDDPKWQNLRIDGTPLPSEEHPMTIMMTTRKPVHDHEICVQLANKERIYISINAAPIFDTEGNLTGGIGTFMDVTARRMITQGKDDFISIASHELKTPVTALKASLQLLQRSHEKLSVDVRARLVDQSIKSLEKLSHLITDLLDTSRIDQGHFKLNKQPFALSELFDDCCSTHIQNSDLNITIEGDDSLIVEADNQQIGQVMTNLITNAIKYAPDSDEIIIKIEKLNDQEVKITVKDKGPGIPKEKLIHLFERYYRTDYQGQKFTGLGLGLYISADIIKNHGGKIGVESDFGNGSEFWFTLPL</sequence>
<dbReference type="PRINTS" id="PR00344">
    <property type="entry name" value="BCTRLSENSOR"/>
</dbReference>
<evidence type="ECO:0000256" key="13">
    <source>
        <dbReference type="SAM" id="Coils"/>
    </source>
</evidence>
<dbReference type="InterPro" id="IPR005467">
    <property type="entry name" value="His_kinase_dom"/>
</dbReference>
<evidence type="ECO:0000313" key="17">
    <source>
        <dbReference type="EMBL" id="KQK25454.1"/>
    </source>
</evidence>
<dbReference type="InterPro" id="IPR013656">
    <property type="entry name" value="PAS_4"/>
</dbReference>
<dbReference type="OrthoDB" id="9766459at2"/>
<dbReference type="SMART" id="SM00387">
    <property type="entry name" value="HATPase_c"/>
    <property type="match status" value="1"/>
</dbReference>
<dbReference type="InterPro" id="IPR036097">
    <property type="entry name" value="HisK_dim/P_sf"/>
</dbReference>
<dbReference type="GO" id="GO:0000156">
    <property type="term" value="F:phosphorelay response regulator activity"/>
    <property type="evidence" value="ECO:0007669"/>
    <property type="project" value="TreeGrafter"/>
</dbReference>
<dbReference type="Pfam" id="PF08448">
    <property type="entry name" value="PAS_4"/>
    <property type="match status" value="1"/>
</dbReference>
<dbReference type="NCBIfam" id="TIGR00229">
    <property type="entry name" value="sensory_box"/>
    <property type="match status" value="1"/>
</dbReference>
<evidence type="ECO:0000256" key="1">
    <source>
        <dbReference type="ARBA" id="ARBA00000085"/>
    </source>
</evidence>
<dbReference type="Pfam" id="PF00512">
    <property type="entry name" value="HisKA"/>
    <property type="match status" value="1"/>
</dbReference>
<dbReference type="PANTHER" id="PTHR42878:SF7">
    <property type="entry name" value="SENSOR HISTIDINE KINASE GLRK"/>
    <property type="match status" value="1"/>
</dbReference>
<feature type="domain" description="PAS" evidence="15">
    <location>
        <begin position="393"/>
        <end position="439"/>
    </location>
</feature>
<dbReference type="Pfam" id="PF00989">
    <property type="entry name" value="PAS"/>
    <property type="match status" value="1"/>
</dbReference>
<dbReference type="PROSITE" id="PS50112">
    <property type="entry name" value="PAS"/>
    <property type="match status" value="1"/>
</dbReference>
<reference evidence="17 18" key="1">
    <citation type="submission" date="2015-10" db="EMBL/GenBank/DDBJ databases">
        <title>Chryseobacterium aquaticum genome.</title>
        <authorList>
            <person name="Newman J.D."/>
            <person name="Ferguson M.B."/>
            <person name="Miller J.R."/>
        </authorList>
    </citation>
    <scope>NUCLEOTIDE SEQUENCE [LARGE SCALE GENOMIC DNA]</scope>
    <source>
        <strain evidence="17 18">KCTC 12483</strain>
    </source>
</reference>
<keyword evidence="5" id="KW-0808">Transferase</keyword>
<feature type="coiled-coil region" evidence="13">
    <location>
        <begin position="376"/>
        <end position="403"/>
    </location>
</feature>
<dbReference type="SUPFAM" id="SSF55874">
    <property type="entry name" value="ATPase domain of HSP90 chaperone/DNA topoisomerase II/histidine kinase"/>
    <property type="match status" value="1"/>
</dbReference>
<dbReference type="GO" id="GO:0030295">
    <property type="term" value="F:protein kinase activator activity"/>
    <property type="evidence" value="ECO:0007669"/>
    <property type="project" value="TreeGrafter"/>
</dbReference>
<dbReference type="InterPro" id="IPR003594">
    <property type="entry name" value="HATPase_dom"/>
</dbReference>
<dbReference type="InterPro" id="IPR000700">
    <property type="entry name" value="PAS-assoc_C"/>
</dbReference>
<dbReference type="PROSITE" id="PS50109">
    <property type="entry name" value="HIS_KIN"/>
    <property type="match status" value="1"/>
</dbReference>
<dbReference type="InterPro" id="IPR036890">
    <property type="entry name" value="HATPase_C_sf"/>
</dbReference>
<dbReference type="CDD" id="cd00130">
    <property type="entry name" value="PAS"/>
    <property type="match status" value="1"/>
</dbReference>
<keyword evidence="4" id="KW-0597">Phosphoprotein</keyword>
<evidence type="ECO:0000256" key="3">
    <source>
        <dbReference type="ARBA" id="ARBA00012438"/>
    </source>
</evidence>
<keyword evidence="8" id="KW-0418">Kinase</keyword>
<dbReference type="CDD" id="cd00075">
    <property type="entry name" value="HATPase"/>
    <property type="match status" value="1"/>
</dbReference>
<dbReference type="GO" id="GO:0007234">
    <property type="term" value="P:osmosensory signaling via phosphorelay pathway"/>
    <property type="evidence" value="ECO:0007669"/>
    <property type="project" value="TreeGrafter"/>
</dbReference>
<accession>A0A0Q3P711</accession>